<protein>
    <recommendedName>
        <fullName evidence="6">RNA polymerase II C-terminal domain phosphatase-like</fullName>
        <ecNumber evidence="6">3.1.3.16</ecNumber>
    </recommendedName>
</protein>
<evidence type="ECO:0000313" key="9">
    <source>
        <dbReference type="Proteomes" id="UP000504621"/>
    </source>
</evidence>
<sequence>MEVDPVTVEDVSANLEPVLSFKEGGVRELIQRLQCSSKRGHGVLPENTLVLERSCEHPAVVNGVCNDCCQKIEEDGNYGLDFSYLHMGLRLSRSEIDRLRCLETERLFSQRKLHLVLDIDNTLIHSFRSDAFSKLGVPKDDMQEVDGIFVKLRPLVSAFLERASTMFEMHLYTLGSRSYAKKMAKILDPQDKYFDHRIISRNESPGLVKTLDLVLGMESSILILDDNDQVWPNHEPNLILMKEFLFTGKKTDENEMNTPLNDILKALSAIHTAFFDDNIQAMFRDRDVRELAASVRSTVLKGCNLYVSNVKYAGILRLRAKELGATCSKELNHSVTHLVSCHKGTEDFNRAASEKKYLVLPRWIKDAYFFWKRPAEENFPIKKSSKAILKAIIACTVFLS</sequence>
<keyword evidence="9" id="KW-1185">Reference proteome</keyword>
<dbReference type="SMART" id="SM00577">
    <property type="entry name" value="CPDc"/>
    <property type="match status" value="1"/>
</dbReference>
<dbReference type="InterPro" id="IPR001357">
    <property type="entry name" value="BRCT_dom"/>
</dbReference>
<dbReference type="EC" id="3.1.3.16" evidence="6"/>
<dbReference type="PROSITE" id="PS50969">
    <property type="entry name" value="FCP1"/>
    <property type="match status" value="1"/>
</dbReference>
<name>A0A6J1BLG3_9ROSI</name>
<dbReference type="Gene3D" id="3.40.50.1000">
    <property type="entry name" value="HAD superfamily/HAD-like"/>
    <property type="match status" value="1"/>
</dbReference>
<dbReference type="RefSeq" id="XP_021299938.1">
    <property type="nucleotide sequence ID" value="XM_021444263.1"/>
</dbReference>
<dbReference type="InterPro" id="IPR023214">
    <property type="entry name" value="HAD_sf"/>
</dbReference>
<dbReference type="CDD" id="cd07521">
    <property type="entry name" value="HAD_FCP1-like"/>
    <property type="match status" value="1"/>
</dbReference>
<dbReference type="AlphaFoldDB" id="A0A6J1BLG3"/>
<keyword evidence="2 6" id="KW-0378">Hydrolase</keyword>
<organism evidence="9 10">
    <name type="scientific">Herrania umbratica</name>
    <dbReference type="NCBI Taxonomy" id="108875"/>
    <lineage>
        <taxon>Eukaryota</taxon>
        <taxon>Viridiplantae</taxon>
        <taxon>Streptophyta</taxon>
        <taxon>Embryophyta</taxon>
        <taxon>Tracheophyta</taxon>
        <taxon>Spermatophyta</taxon>
        <taxon>Magnoliopsida</taxon>
        <taxon>eudicotyledons</taxon>
        <taxon>Gunneridae</taxon>
        <taxon>Pentapetalae</taxon>
        <taxon>rosids</taxon>
        <taxon>malvids</taxon>
        <taxon>Malvales</taxon>
        <taxon>Malvaceae</taxon>
        <taxon>Byttnerioideae</taxon>
        <taxon>Herrania</taxon>
    </lineage>
</organism>
<evidence type="ECO:0000259" key="7">
    <source>
        <dbReference type="PROSITE" id="PS50172"/>
    </source>
</evidence>
<dbReference type="SUPFAM" id="SSF52113">
    <property type="entry name" value="BRCT domain"/>
    <property type="match status" value="1"/>
</dbReference>
<dbReference type="InterPro" id="IPR036412">
    <property type="entry name" value="HAD-like_sf"/>
</dbReference>
<dbReference type="OrthoDB" id="10249888at2759"/>
<feature type="domain" description="BRCT" evidence="7">
    <location>
        <begin position="295"/>
        <end position="381"/>
    </location>
</feature>
<comment type="catalytic activity">
    <reaction evidence="5 6">
        <text>O-phospho-L-threonyl-[protein] + H2O = L-threonyl-[protein] + phosphate</text>
        <dbReference type="Rhea" id="RHEA:47004"/>
        <dbReference type="Rhea" id="RHEA-COMP:11060"/>
        <dbReference type="Rhea" id="RHEA-COMP:11605"/>
        <dbReference type="ChEBI" id="CHEBI:15377"/>
        <dbReference type="ChEBI" id="CHEBI:30013"/>
        <dbReference type="ChEBI" id="CHEBI:43474"/>
        <dbReference type="ChEBI" id="CHEBI:61977"/>
        <dbReference type="EC" id="3.1.3.16"/>
    </reaction>
</comment>
<evidence type="ECO:0000256" key="2">
    <source>
        <dbReference type="ARBA" id="ARBA00022801"/>
    </source>
</evidence>
<dbReference type="NCBIfam" id="TIGR02250">
    <property type="entry name" value="FCP1_euk"/>
    <property type="match status" value="1"/>
</dbReference>
<comment type="function">
    <text evidence="6">This promotes the activity of RNA polymerase II.</text>
</comment>
<evidence type="ECO:0000256" key="3">
    <source>
        <dbReference type="ARBA" id="ARBA00023242"/>
    </source>
</evidence>
<comment type="subcellular location">
    <subcellularLocation>
        <location evidence="1 6">Nucleus</location>
    </subcellularLocation>
</comment>
<evidence type="ECO:0000256" key="1">
    <source>
        <dbReference type="ARBA" id="ARBA00004123"/>
    </source>
</evidence>
<dbReference type="GeneID" id="110428420"/>
<dbReference type="Pfam" id="PF00533">
    <property type="entry name" value="BRCT"/>
    <property type="match status" value="1"/>
</dbReference>
<dbReference type="GO" id="GO:0008420">
    <property type="term" value="F:RNA polymerase II CTD heptapeptide repeat phosphatase activity"/>
    <property type="evidence" value="ECO:0007669"/>
    <property type="project" value="UniProtKB-UniRule"/>
</dbReference>
<reference evidence="10" key="1">
    <citation type="submission" date="2025-08" db="UniProtKB">
        <authorList>
            <consortium name="RefSeq"/>
        </authorList>
    </citation>
    <scope>IDENTIFICATION</scope>
    <source>
        <tissue evidence="10">Leaf</tissue>
    </source>
</reference>
<dbReference type="Proteomes" id="UP000504621">
    <property type="component" value="Unplaced"/>
</dbReference>
<dbReference type="Pfam" id="PF03031">
    <property type="entry name" value="NIF"/>
    <property type="match status" value="1"/>
</dbReference>
<dbReference type="PANTHER" id="PTHR23081">
    <property type="entry name" value="RNA POLYMERASE II CTD PHOSPHATASE"/>
    <property type="match status" value="1"/>
</dbReference>
<dbReference type="SUPFAM" id="SSF56784">
    <property type="entry name" value="HAD-like"/>
    <property type="match status" value="1"/>
</dbReference>
<dbReference type="InterPro" id="IPR039189">
    <property type="entry name" value="Fcp1"/>
</dbReference>
<evidence type="ECO:0000256" key="4">
    <source>
        <dbReference type="ARBA" id="ARBA00047761"/>
    </source>
</evidence>
<dbReference type="InterPro" id="IPR004274">
    <property type="entry name" value="FCP1_dom"/>
</dbReference>
<dbReference type="InterPro" id="IPR036420">
    <property type="entry name" value="BRCT_dom_sf"/>
</dbReference>
<dbReference type="Gene3D" id="3.40.50.10190">
    <property type="entry name" value="BRCT domain"/>
    <property type="match status" value="1"/>
</dbReference>
<comment type="catalytic activity">
    <reaction evidence="4 6">
        <text>O-phospho-L-seryl-[protein] + H2O = L-seryl-[protein] + phosphate</text>
        <dbReference type="Rhea" id="RHEA:20629"/>
        <dbReference type="Rhea" id="RHEA-COMP:9863"/>
        <dbReference type="Rhea" id="RHEA-COMP:11604"/>
        <dbReference type="ChEBI" id="CHEBI:15377"/>
        <dbReference type="ChEBI" id="CHEBI:29999"/>
        <dbReference type="ChEBI" id="CHEBI:43474"/>
        <dbReference type="ChEBI" id="CHEBI:83421"/>
        <dbReference type="EC" id="3.1.3.16"/>
    </reaction>
</comment>
<evidence type="ECO:0000256" key="5">
    <source>
        <dbReference type="ARBA" id="ARBA00048336"/>
    </source>
</evidence>
<dbReference type="GO" id="GO:0005634">
    <property type="term" value="C:nucleus"/>
    <property type="evidence" value="ECO:0007669"/>
    <property type="project" value="UniProtKB-SubCell"/>
</dbReference>
<dbReference type="PANTHER" id="PTHR23081:SF36">
    <property type="entry name" value="RNA POLYMERASE II SUBUNIT A C-TERMINAL DOMAIN PHOSPHATASE"/>
    <property type="match status" value="1"/>
</dbReference>
<evidence type="ECO:0000259" key="8">
    <source>
        <dbReference type="PROSITE" id="PS50969"/>
    </source>
</evidence>
<dbReference type="PROSITE" id="PS50172">
    <property type="entry name" value="BRCT"/>
    <property type="match status" value="1"/>
</dbReference>
<gene>
    <name evidence="10" type="primary">LOC110428420</name>
</gene>
<keyword evidence="3 6" id="KW-0539">Nucleus</keyword>
<dbReference type="InterPro" id="IPR011947">
    <property type="entry name" value="FCP1_euk"/>
</dbReference>
<evidence type="ECO:0000313" key="10">
    <source>
        <dbReference type="RefSeq" id="XP_021299938.1"/>
    </source>
</evidence>
<accession>A0A6J1BLG3</accession>
<evidence type="ECO:0000256" key="6">
    <source>
        <dbReference type="RuleBase" id="RU366066"/>
    </source>
</evidence>
<feature type="domain" description="FCP1 homology" evidence="8">
    <location>
        <begin position="108"/>
        <end position="267"/>
    </location>
</feature>
<proteinExistence type="predicted"/>